<feature type="domain" description="Ycf2 N-terminal" evidence="1">
    <location>
        <begin position="11"/>
        <end position="97"/>
    </location>
</feature>
<sequence>MMQISGEREFMSQNQLLNEVRDESKKKFFLLLPPIFNEQNESFYRMMRKKWICISCGNDLEDPKPKRVEFASNNIMKAFSQSRLIRNLIQIQSSTYGSQIHIYELKRLNYQLYNQSLESICLQIEIYRPWNNQPVTLSGLTTDQSLTRLTPLPQNVAKCVICEILYGY</sequence>
<dbReference type="EnsemblPlants" id="Kaladp0044s0031.1.v1.1">
    <property type="protein sequence ID" value="Kaladp0044s0031.1.v1.1"/>
    <property type="gene ID" value="Kaladp0044s0031.v1.1"/>
</dbReference>
<keyword evidence="3" id="KW-1185">Reference proteome</keyword>
<reference evidence="2" key="1">
    <citation type="submission" date="2021-01" db="UniProtKB">
        <authorList>
            <consortium name="EnsemblPlants"/>
        </authorList>
    </citation>
    <scope>IDENTIFICATION</scope>
</reference>
<dbReference type="Gramene" id="Kaladp0044s0031.1.v1.1">
    <property type="protein sequence ID" value="Kaladp0044s0031.1.v1.1"/>
    <property type="gene ID" value="Kaladp0044s0031.v1.1"/>
</dbReference>
<accession>A0A7N0ZW33</accession>
<organism evidence="2 3">
    <name type="scientific">Kalanchoe fedtschenkoi</name>
    <name type="common">Lavender scallops</name>
    <name type="synonym">South American air plant</name>
    <dbReference type="NCBI Taxonomy" id="63787"/>
    <lineage>
        <taxon>Eukaryota</taxon>
        <taxon>Viridiplantae</taxon>
        <taxon>Streptophyta</taxon>
        <taxon>Embryophyta</taxon>
        <taxon>Tracheophyta</taxon>
        <taxon>Spermatophyta</taxon>
        <taxon>Magnoliopsida</taxon>
        <taxon>eudicotyledons</taxon>
        <taxon>Gunneridae</taxon>
        <taxon>Pentapetalae</taxon>
        <taxon>Saxifragales</taxon>
        <taxon>Crassulaceae</taxon>
        <taxon>Kalanchoe</taxon>
    </lineage>
</organism>
<protein>
    <recommendedName>
        <fullName evidence="1">Ycf2 N-terminal domain-containing protein</fullName>
    </recommendedName>
</protein>
<evidence type="ECO:0000313" key="2">
    <source>
        <dbReference type="EnsemblPlants" id="Kaladp0044s0031.1.v1.1"/>
    </source>
</evidence>
<evidence type="ECO:0000259" key="1">
    <source>
        <dbReference type="Pfam" id="PF05695"/>
    </source>
</evidence>
<dbReference type="AlphaFoldDB" id="A0A7N0ZW33"/>
<dbReference type="InterPro" id="IPR056777">
    <property type="entry name" value="Ycf2_N"/>
</dbReference>
<dbReference type="Proteomes" id="UP000594263">
    <property type="component" value="Unplaced"/>
</dbReference>
<evidence type="ECO:0000313" key="3">
    <source>
        <dbReference type="Proteomes" id="UP000594263"/>
    </source>
</evidence>
<dbReference type="Pfam" id="PF05695">
    <property type="entry name" value="Ycf2"/>
    <property type="match status" value="1"/>
</dbReference>
<proteinExistence type="predicted"/>
<name>A0A7N0ZW33_KALFE</name>